<dbReference type="InterPro" id="IPR004883">
    <property type="entry name" value="LOB"/>
</dbReference>
<dbReference type="EMBL" id="JABFAB010000010">
    <property type="protein sequence ID" value="MBA0663054.1"/>
    <property type="molecule type" value="Genomic_DNA"/>
</dbReference>
<keyword evidence="4" id="KW-1185">Reference proteome</keyword>
<comment type="similarity">
    <text evidence="1">Belongs to the LOB domain-containing protein family.</text>
</comment>
<proteinExistence type="inferred from homology"/>
<feature type="domain" description="LOB" evidence="2">
    <location>
        <begin position="1"/>
        <end position="40"/>
    </location>
</feature>
<evidence type="ECO:0000313" key="4">
    <source>
        <dbReference type="Proteomes" id="UP000593573"/>
    </source>
</evidence>
<dbReference type="Pfam" id="PF03195">
    <property type="entry name" value="LOB"/>
    <property type="match status" value="1"/>
</dbReference>
<sequence length="62" mass="7253">MHKLFGMANVIKLIRTLKDPSKKDIAMRTIVVESDCELKTRFIIPSLIVEPKMHICKCKRKR</sequence>
<organism evidence="3 4">
    <name type="scientific">Gossypium klotzschianum</name>
    <dbReference type="NCBI Taxonomy" id="34286"/>
    <lineage>
        <taxon>Eukaryota</taxon>
        <taxon>Viridiplantae</taxon>
        <taxon>Streptophyta</taxon>
        <taxon>Embryophyta</taxon>
        <taxon>Tracheophyta</taxon>
        <taxon>Spermatophyta</taxon>
        <taxon>Magnoliopsida</taxon>
        <taxon>eudicotyledons</taxon>
        <taxon>Gunneridae</taxon>
        <taxon>Pentapetalae</taxon>
        <taxon>rosids</taxon>
        <taxon>malvids</taxon>
        <taxon>Malvales</taxon>
        <taxon>Malvaceae</taxon>
        <taxon>Malvoideae</taxon>
        <taxon>Gossypium</taxon>
    </lineage>
</organism>
<accession>A0A7J8VKT2</accession>
<protein>
    <recommendedName>
        <fullName evidence="2">LOB domain-containing protein</fullName>
    </recommendedName>
</protein>
<comment type="caution">
    <text evidence="3">The sequence shown here is derived from an EMBL/GenBank/DDBJ whole genome shotgun (WGS) entry which is preliminary data.</text>
</comment>
<evidence type="ECO:0000259" key="2">
    <source>
        <dbReference type="Pfam" id="PF03195"/>
    </source>
</evidence>
<gene>
    <name evidence="3" type="ORF">Goklo_007102</name>
</gene>
<evidence type="ECO:0000256" key="1">
    <source>
        <dbReference type="ARBA" id="ARBA00005474"/>
    </source>
</evidence>
<name>A0A7J8VKT2_9ROSI</name>
<dbReference type="Proteomes" id="UP000593573">
    <property type="component" value="Unassembled WGS sequence"/>
</dbReference>
<reference evidence="3 4" key="1">
    <citation type="journal article" date="2019" name="Genome Biol. Evol.">
        <title>Insights into the evolution of the New World diploid cottons (Gossypium, subgenus Houzingenia) based on genome sequencing.</title>
        <authorList>
            <person name="Grover C.E."/>
            <person name="Arick M.A. 2nd"/>
            <person name="Thrash A."/>
            <person name="Conover J.L."/>
            <person name="Sanders W.S."/>
            <person name="Peterson D.G."/>
            <person name="Frelichowski J.E."/>
            <person name="Scheffler J.A."/>
            <person name="Scheffler B.E."/>
            <person name="Wendel J.F."/>
        </authorList>
    </citation>
    <scope>NUCLEOTIDE SEQUENCE [LARGE SCALE GENOMIC DNA]</scope>
    <source>
        <strain evidence="3">57</strain>
        <tissue evidence="3">Leaf</tissue>
    </source>
</reference>
<dbReference type="AlphaFoldDB" id="A0A7J8VKT2"/>
<evidence type="ECO:0000313" key="3">
    <source>
        <dbReference type="EMBL" id="MBA0663054.1"/>
    </source>
</evidence>